<dbReference type="InterPro" id="IPR020845">
    <property type="entry name" value="AMP-binding_CS"/>
</dbReference>
<dbReference type="PANTHER" id="PTHR45527:SF14">
    <property type="entry name" value="PLIPASTATIN SYNTHASE SUBUNIT B"/>
    <property type="match status" value="1"/>
</dbReference>
<dbReference type="Gene3D" id="3.30.300.30">
    <property type="match status" value="1"/>
</dbReference>
<comment type="caution">
    <text evidence="3">The sequence shown here is derived from an EMBL/GenBank/DDBJ whole genome shotgun (WGS) entry which is preliminary data.</text>
</comment>
<dbReference type="FunFam" id="3.40.50.980:FF:000001">
    <property type="entry name" value="Non-ribosomal peptide synthetase"/>
    <property type="match status" value="1"/>
</dbReference>
<evidence type="ECO:0000313" key="3">
    <source>
        <dbReference type="EMBL" id="CAH9051211.1"/>
    </source>
</evidence>
<dbReference type="NCBIfam" id="TIGR01733">
    <property type="entry name" value="AA-adenyl-dom"/>
    <property type="match status" value="1"/>
</dbReference>
<evidence type="ECO:0000259" key="2">
    <source>
        <dbReference type="Pfam" id="PF13193"/>
    </source>
</evidence>
<reference evidence="3" key="1">
    <citation type="submission" date="2022-07" db="EMBL/GenBank/DDBJ databases">
        <authorList>
            <person name="Criscuolo A."/>
        </authorList>
    </citation>
    <scope>NUCLEOTIDE SEQUENCE</scope>
    <source>
        <strain evidence="3">CIP111854</strain>
    </source>
</reference>
<gene>
    <name evidence="3" type="primary">dhbF_2</name>
    <name evidence="3" type="ORF">PSECIP111854_00700</name>
</gene>
<dbReference type="Gene3D" id="2.30.38.10">
    <property type="entry name" value="Luciferase, Domain 3"/>
    <property type="match status" value="1"/>
</dbReference>
<dbReference type="GO" id="GO:0044550">
    <property type="term" value="P:secondary metabolite biosynthetic process"/>
    <property type="evidence" value="ECO:0007669"/>
    <property type="project" value="TreeGrafter"/>
</dbReference>
<dbReference type="RefSeq" id="WP_261625786.1">
    <property type="nucleotide sequence ID" value="NZ_CAMAPC010000002.1"/>
</dbReference>
<dbReference type="AlphaFoldDB" id="A0A9W4QSE0"/>
<dbReference type="Pfam" id="PF13193">
    <property type="entry name" value="AMP-binding_C"/>
    <property type="match status" value="1"/>
</dbReference>
<name>A0A9W4QSE0_9GAMM</name>
<dbReference type="GO" id="GO:0005829">
    <property type="term" value="C:cytosol"/>
    <property type="evidence" value="ECO:0007669"/>
    <property type="project" value="TreeGrafter"/>
</dbReference>
<dbReference type="PANTHER" id="PTHR45527">
    <property type="entry name" value="NONRIBOSOMAL PEPTIDE SYNTHETASE"/>
    <property type="match status" value="1"/>
</dbReference>
<dbReference type="EMBL" id="CAMAPC010000002">
    <property type="protein sequence ID" value="CAH9051211.1"/>
    <property type="molecule type" value="Genomic_DNA"/>
</dbReference>
<dbReference type="InterPro" id="IPR010071">
    <property type="entry name" value="AA_adenyl_dom"/>
</dbReference>
<dbReference type="InterPro" id="IPR025110">
    <property type="entry name" value="AMP-bd_C"/>
</dbReference>
<sequence>MKQLKGDFDSIASLFTRFARHVELQPNNVAVSDEHTTLTYSELAQRATLKANNLRLRGVKPGDNVGILLNRSVQQVVSVIAILQLGACYVPIDPDYPSERVNWILDTAQPSAIITTQDIATRFALYDMGHDKRHLHLVSAEHIDTELQLQSDVSIEPVRPNCPAYIIFTSGSTGKPKGVAVGHEQVLALLDSALAKMDARAGDVWTLFHSLAFDFSVWELWGALSTGARLEIVPKSIAWSASAFSDFLIDKGITILNQTPSAFYGLIDVQGSLDNTAEPLPLRYVIFGGEALNLDRLKSWWAKYPKGQPELVNMYGITETTVHVTWLTLHENMDALQSPIGIGLESLEVILLNDNLEQVQEGEVGEIYVAGEQLAYGYLGRADLTATRFVASPFHHGKRLYRSGDLAMRQGSNLYYFGRADRQLKIRGFRIEPAEIEAVLISHKSVADAFVIPTPANKNGLVEGLLAVLTTKETDISSQALKAQLKSHIAEQLPAHYLPTDFLFVSELPLTINGKLDIALLHKKWLSTQNMHGTKLQQRMQLLNARKQQLNNADV</sequence>
<dbReference type="Gene3D" id="3.40.50.980">
    <property type="match status" value="2"/>
</dbReference>
<dbReference type="InterPro" id="IPR045851">
    <property type="entry name" value="AMP-bd_C_sf"/>
</dbReference>
<feature type="domain" description="AMP-binding enzyme C-terminal" evidence="2">
    <location>
        <begin position="435"/>
        <end position="515"/>
    </location>
</feature>
<dbReference type="Proteomes" id="UP001152467">
    <property type="component" value="Unassembled WGS sequence"/>
</dbReference>
<keyword evidence="4" id="KW-1185">Reference proteome</keyword>
<evidence type="ECO:0000259" key="1">
    <source>
        <dbReference type="Pfam" id="PF00501"/>
    </source>
</evidence>
<protein>
    <submittedName>
        <fullName evidence="3">Dimodular nonribosomal peptide synthase</fullName>
    </submittedName>
</protein>
<dbReference type="GO" id="GO:0043041">
    <property type="term" value="P:amino acid activation for nonribosomal peptide biosynthetic process"/>
    <property type="evidence" value="ECO:0007669"/>
    <property type="project" value="TreeGrafter"/>
</dbReference>
<organism evidence="3 4">
    <name type="scientific">Pseudoalteromonas holothuriae</name>
    <dbReference type="NCBI Taxonomy" id="2963714"/>
    <lineage>
        <taxon>Bacteria</taxon>
        <taxon>Pseudomonadati</taxon>
        <taxon>Pseudomonadota</taxon>
        <taxon>Gammaproteobacteria</taxon>
        <taxon>Alteromonadales</taxon>
        <taxon>Pseudoalteromonadaceae</taxon>
        <taxon>Pseudoalteromonas</taxon>
    </lineage>
</organism>
<dbReference type="GO" id="GO:0031177">
    <property type="term" value="F:phosphopantetheine binding"/>
    <property type="evidence" value="ECO:0007669"/>
    <property type="project" value="TreeGrafter"/>
</dbReference>
<dbReference type="FunFam" id="3.40.50.12780:FF:000012">
    <property type="entry name" value="Non-ribosomal peptide synthetase"/>
    <property type="match status" value="1"/>
</dbReference>
<proteinExistence type="predicted"/>
<evidence type="ECO:0000313" key="4">
    <source>
        <dbReference type="Proteomes" id="UP001152467"/>
    </source>
</evidence>
<accession>A0A9W4QSE0</accession>
<dbReference type="SUPFAM" id="SSF56801">
    <property type="entry name" value="Acetyl-CoA synthetase-like"/>
    <property type="match status" value="1"/>
</dbReference>
<dbReference type="Pfam" id="PF00501">
    <property type="entry name" value="AMP-binding"/>
    <property type="match status" value="1"/>
</dbReference>
<feature type="domain" description="AMP-dependent synthetase/ligase" evidence="1">
    <location>
        <begin position="18"/>
        <end position="379"/>
    </location>
</feature>
<dbReference type="PROSITE" id="PS00455">
    <property type="entry name" value="AMP_BINDING"/>
    <property type="match status" value="1"/>
</dbReference>
<dbReference type="InterPro" id="IPR000873">
    <property type="entry name" value="AMP-dep_synth/lig_dom"/>
</dbReference>